<sequence length="155" mass="17262">MLKKVMLALLAIAVVGGGYLWLNRDRFVAEFNQQRAADAQRFHAAGIEFGRNHDQQACLDKALSDFDTQCTGFECTVRYGKFLKACLDSSSVNPAFCQGVPAFNEELSEEDKNWARQSCWGRDIRGEGCRLLMRQQQLFCSSSEAAVPGRLATGQ</sequence>
<reference evidence="2" key="1">
    <citation type="journal article" date="2019" name="Int. J. Syst. Evol. Microbiol.">
        <title>The Global Catalogue of Microorganisms (GCM) 10K type strain sequencing project: providing services to taxonomists for standard genome sequencing and annotation.</title>
        <authorList>
            <consortium name="The Broad Institute Genomics Platform"/>
            <consortium name="The Broad Institute Genome Sequencing Center for Infectious Disease"/>
            <person name="Wu L."/>
            <person name="Ma J."/>
        </authorList>
    </citation>
    <scope>NUCLEOTIDE SEQUENCE [LARGE SCALE GENOMIC DNA]</scope>
    <source>
        <strain evidence="2">CGMCC 1.15341</strain>
    </source>
</reference>
<dbReference type="Proteomes" id="UP000629025">
    <property type="component" value="Unassembled WGS sequence"/>
</dbReference>
<evidence type="ECO:0000313" key="2">
    <source>
        <dbReference type="Proteomes" id="UP000629025"/>
    </source>
</evidence>
<comment type="caution">
    <text evidence="1">The sequence shown here is derived from an EMBL/GenBank/DDBJ whole genome shotgun (WGS) entry which is preliminary data.</text>
</comment>
<gene>
    <name evidence="1" type="ORF">GCM10011352_40660</name>
</gene>
<protein>
    <submittedName>
        <fullName evidence="1">Uncharacterized protein</fullName>
    </submittedName>
</protein>
<evidence type="ECO:0000313" key="1">
    <source>
        <dbReference type="EMBL" id="GGC10062.1"/>
    </source>
</evidence>
<dbReference type="EMBL" id="BMIJ01000010">
    <property type="protein sequence ID" value="GGC10062.1"/>
    <property type="molecule type" value="Genomic_DNA"/>
</dbReference>
<proteinExistence type="predicted"/>
<keyword evidence="2" id="KW-1185">Reference proteome</keyword>
<accession>A0ABQ1KTQ6</accession>
<organism evidence="1 2">
    <name type="scientific">Marinobacterium zhoushanense</name>
    <dbReference type="NCBI Taxonomy" id="1679163"/>
    <lineage>
        <taxon>Bacteria</taxon>
        <taxon>Pseudomonadati</taxon>
        <taxon>Pseudomonadota</taxon>
        <taxon>Gammaproteobacteria</taxon>
        <taxon>Oceanospirillales</taxon>
        <taxon>Oceanospirillaceae</taxon>
        <taxon>Marinobacterium</taxon>
    </lineage>
</organism>
<name>A0ABQ1KTQ6_9GAMM</name>
<dbReference type="RefSeq" id="WP_188751855.1">
    <property type="nucleotide sequence ID" value="NZ_BMIJ01000010.1"/>
</dbReference>